<organism evidence="2">
    <name type="scientific">freshwater metagenome</name>
    <dbReference type="NCBI Taxonomy" id="449393"/>
    <lineage>
        <taxon>unclassified sequences</taxon>
        <taxon>metagenomes</taxon>
        <taxon>ecological metagenomes</taxon>
    </lineage>
</organism>
<gene>
    <name evidence="2" type="ORF">UFOPK3772_01290</name>
</gene>
<proteinExistence type="predicted"/>
<accession>A0A6J7JXP4</accession>
<evidence type="ECO:0000256" key="1">
    <source>
        <dbReference type="SAM" id="MobiDB-lite"/>
    </source>
</evidence>
<evidence type="ECO:0000313" key="2">
    <source>
        <dbReference type="EMBL" id="CAB4946924.1"/>
    </source>
</evidence>
<name>A0A6J7JXP4_9ZZZZ</name>
<dbReference type="AlphaFoldDB" id="A0A6J7JXP4"/>
<reference evidence="2" key="1">
    <citation type="submission" date="2020-05" db="EMBL/GenBank/DDBJ databases">
        <authorList>
            <person name="Chiriac C."/>
            <person name="Salcher M."/>
            <person name="Ghai R."/>
            <person name="Kavagutti S V."/>
        </authorList>
    </citation>
    <scope>NUCLEOTIDE SEQUENCE</scope>
</reference>
<protein>
    <submittedName>
        <fullName evidence="2">Unannotated protein</fullName>
    </submittedName>
</protein>
<dbReference type="EMBL" id="CAFBNE010000034">
    <property type="protein sequence ID" value="CAB4946924.1"/>
    <property type="molecule type" value="Genomic_DNA"/>
</dbReference>
<feature type="region of interest" description="Disordered" evidence="1">
    <location>
        <begin position="1"/>
        <end position="37"/>
    </location>
</feature>
<dbReference type="Pfam" id="PF11662">
    <property type="entry name" value="DUF3263"/>
    <property type="match status" value="1"/>
</dbReference>
<sequence>MTSVGFTVYDDPDAMRAPQSLASPAPEPTEEPTMEAVRSSFDEHGAGALLSERDRGILEFERQWWKYAGAKEQAIRDLFDMSATRYYQIVNALIDTPEALTFDPMLVKRLRRLRATRQRARSARRLGVDLDQR</sequence>
<dbReference type="InterPro" id="IPR021678">
    <property type="entry name" value="DUF3263"/>
</dbReference>